<reference evidence="1" key="1">
    <citation type="submission" date="2014-09" db="EMBL/GenBank/DDBJ databases">
        <authorList>
            <person name="Magalhaes I.L.F."/>
            <person name="Oliveira U."/>
            <person name="Santos F.R."/>
            <person name="Vidigal T.H.D.A."/>
            <person name="Brescovit A.D."/>
            <person name="Santos A.J."/>
        </authorList>
    </citation>
    <scope>NUCLEOTIDE SEQUENCE</scope>
    <source>
        <tissue evidence="1">Shoot tissue taken approximately 20 cm above the soil surface</tissue>
    </source>
</reference>
<reference evidence="1" key="2">
    <citation type="journal article" date="2015" name="Data Brief">
        <title>Shoot transcriptome of the giant reed, Arundo donax.</title>
        <authorList>
            <person name="Barrero R.A."/>
            <person name="Guerrero F.D."/>
            <person name="Moolhuijzen P."/>
            <person name="Goolsby J.A."/>
            <person name="Tidwell J."/>
            <person name="Bellgard S.E."/>
            <person name="Bellgard M.I."/>
        </authorList>
    </citation>
    <scope>NUCLEOTIDE SEQUENCE</scope>
    <source>
        <tissue evidence="1">Shoot tissue taken approximately 20 cm above the soil surface</tissue>
    </source>
</reference>
<name>A0A0A8XR40_ARUDO</name>
<dbReference type="EMBL" id="GBRH01282682">
    <property type="protein sequence ID" value="JAD15213.1"/>
    <property type="molecule type" value="Transcribed_RNA"/>
</dbReference>
<evidence type="ECO:0000313" key="1">
    <source>
        <dbReference type="EMBL" id="JAD15213.1"/>
    </source>
</evidence>
<accession>A0A0A8XR40</accession>
<sequence>MDCCFAFSSVSLDSGCCCKYHALVPGSRMRIKEKVISFFEIGMST</sequence>
<dbReference type="AlphaFoldDB" id="A0A0A8XR40"/>
<protein>
    <submittedName>
        <fullName evidence="1">Uncharacterized protein</fullName>
    </submittedName>
</protein>
<proteinExistence type="predicted"/>
<organism evidence="1">
    <name type="scientific">Arundo donax</name>
    <name type="common">Giant reed</name>
    <name type="synonym">Donax arundinaceus</name>
    <dbReference type="NCBI Taxonomy" id="35708"/>
    <lineage>
        <taxon>Eukaryota</taxon>
        <taxon>Viridiplantae</taxon>
        <taxon>Streptophyta</taxon>
        <taxon>Embryophyta</taxon>
        <taxon>Tracheophyta</taxon>
        <taxon>Spermatophyta</taxon>
        <taxon>Magnoliopsida</taxon>
        <taxon>Liliopsida</taxon>
        <taxon>Poales</taxon>
        <taxon>Poaceae</taxon>
        <taxon>PACMAD clade</taxon>
        <taxon>Arundinoideae</taxon>
        <taxon>Arundineae</taxon>
        <taxon>Arundo</taxon>
    </lineage>
</organism>